<name>A0A3S1B2V7_ELYCH</name>
<feature type="domain" description="Ig-like" evidence="4">
    <location>
        <begin position="281"/>
        <end position="371"/>
    </location>
</feature>
<dbReference type="SMART" id="SM00409">
    <property type="entry name" value="IG"/>
    <property type="match status" value="3"/>
</dbReference>
<dbReference type="InterPro" id="IPR036179">
    <property type="entry name" value="Ig-like_dom_sf"/>
</dbReference>
<feature type="signal peptide" evidence="3">
    <location>
        <begin position="1"/>
        <end position="22"/>
    </location>
</feature>
<keyword evidence="6" id="KW-1185">Reference proteome</keyword>
<keyword evidence="3" id="KW-0732">Signal</keyword>
<dbReference type="Pfam" id="PF13927">
    <property type="entry name" value="Ig_3"/>
    <property type="match status" value="1"/>
</dbReference>
<dbReference type="SMART" id="SM00408">
    <property type="entry name" value="IGc2"/>
    <property type="match status" value="1"/>
</dbReference>
<dbReference type="AlphaFoldDB" id="A0A3S1B2V7"/>
<dbReference type="InterPro" id="IPR003599">
    <property type="entry name" value="Ig_sub"/>
</dbReference>
<dbReference type="PROSITE" id="PS50835">
    <property type="entry name" value="IG_LIKE"/>
    <property type="match status" value="2"/>
</dbReference>
<dbReference type="CDD" id="cd00096">
    <property type="entry name" value="Ig"/>
    <property type="match status" value="1"/>
</dbReference>
<organism evidence="5 6">
    <name type="scientific">Elysia chlorotica</name>
    <name type="common">Eastern emerald elysia</name>
    <name type="synonym">Sea slug</name>
    <dbReference type="NCBI Taxonomy" id="188477"/>
    <lineage>
        <taxon>Eukaryota</taxon>
        <taxon>Metazoa</taxon>
        <taxon>Spiralia</taxon>
        <taxon>Lophotrochozoa</taxon>
        <taxon>Mollusca</taxon>
        <taxon>Gastropoda</taxon>
        <taxon>Heterobranchia</taxon>
        <taxon>Euthyneura</taxon>
        <taxon>Panpulmonata</taxon>
        <taxon>Sacoglossa</taxon>
        <taxon>Placobranchoidea</taxon>
        <taxon>Plakobranchidae</taxon>
        <taxon>Elysia</taxon>
    </lineage>
</organism>
<feature type="compositionally biased region" description="Low complexity" evidence="1">
    <location>
        <begin position="385"/>
        <end position="395"/>
    </location>
</feature>
<evidence type="ECO:0000256" key="3">
    <source>
        <dbReference type="SAM" id="SignalP"/>
    </source>
</evidence>
<evidence type="ECO:0000313" key="6">
    <source>
        <dbReference type="Proteomes" id="UP000271974"/>
    </source>
</evidence>
<sequence>MAASLSSRLVIVFAVALRTTCAIQSILRLTYSNTTFPALEGSAAFFDCRWSFDESKEYPTQLMFSSPGGQIFSMIVGSRFQFETTKGDAFDATRMQTSSVNANSENVVFTLSRLQCSDEGTYTCIIKSDLLVGGTIQQQADVQSEAIVTLKVPPSAPRISSTPVNLTQGVLENEVVTFVCTANVGSIGKGRVHWRIYRKDVPENILSTDSRISSQIIQPVQKPCTDLVTSTLTLKMTRSDQSLVATCFVSNDDFAPASTLPLACEDTILCDQTATVRIFYPVSESSLTVTHDPQDIYHGGSVTLTCKADGFPEPNIEWFKGNETLAGEKTGVGIRRLVLKNLTVDGDSGEYICVASNNPRGSVASANKSINISVSSTPPPPTDPPTTSTATTTTSGNNNSDKVTDGGGDDDTVIIIVVVIVVFVVICAVIVGVVLYRRKNAKKDVEDQSRKQPNNASNNLAFVNVQPDLVADEKYRTPSLNNSFDAKNEDGLMYADLTYDNRPRSRKPLALGDNASDYSDIQMPHV</sequence>
<dbReference type="OrthoDB" id="6158624at2759"/>
<evidence type="ECO:0000256" key="2">
    <source>
        <dbReference type="SAM" id="Phobius"/>
    </source>
</evidence>
<evidence type="ECO:0000256" key="1">
    <source>
        <dbReference type="SAM" id="MobiDB-lite"/>
    </source>
</evidence>
<keyword evidence="2" id="KW-0472">Membrane</keyword>
<dbReference type="STRING" id="188477.A0A3S1B2V7"/>
<dbReference type="SUPFAM" id="SSF48726">
    <property type="entry name" value="Immunoglobulin"/>
    <property type="match status" value="3"/>
</dbReference>
<reference evidence="5 6" key="1">
    <citation type="submission" date="2019-01" db="EMBL/GenBank/DDBJ databases">
        <title>A draft genome assembly of the solar-powered sea slug Elysia chlorotica.</title>
        <authorList>
            <person name="Cai H."/>
            <person name="Li Q."/>
            <person name="Fang X."/>
            <person name="Li J."/>
            <person name="Curtis N.E."/>
            <person name="Altenburger A."/>
            <person name="Shibata T."/>
            <person name="Feng M."/>
            <person name="Maeda T."/>
            <person name="Schwartz J.A."/>
            <person name="Shigenobu S."/>
            <person name="Lundholm N."/>
            <person name="Nishiyama T."/>
            <person name="Yang H."/>
            <person name="Hasebe M."/>
            <person name="Li S."/>
            <person name="Pierce S.K."/>
            <person name="Wang J."/>
        </authorList>
    </citation>
    <scope>NUCLEOTIDE SEQUENCE [LARGE SCALE GENOMIC DNA]</scope>
    <source>
        <strain evidence="5">EC2010</strain>
        <tissue evidence="5">Whole organism of an adult</tissue>
    </source>
</reference>
<comment type="caution">
    <text evidence="5">The sequence shown here is derived from an EMBL/GenBank/DDBJ whole genome shotgun (WGS) entry which is preliminary data.</text>
</comment>
<feature type="transmembrane region" description="Helical" evidence="2">
    <location>
        <begin position="413"/>
        <end position="436"/>
    </location>
</feature>
<feature type="region of interest" description="Disordered" evidence="1">
    <location>
        <begin position="505"/>
        <end position="526"/>
    </location>
</feature>
<proteinExistence type="predicted"/>
<keyword evidence="2" id="KW-1133">Transmembrane helix</keyword>
<gene>
    <name evidence="5" type="ORF">EGW08_021659</name>
</gene>
<dbReference type="Proteomes" id="UP000271974">
    <property type="component" value="Unassembled WGS sequence"/>
</dbReference>
<keyword evidence="2" id="KW-0812">Transmembrane</keyword>
<evidence type="ECO:0000313" key="5">
    <source>
        <dbReference type="EMBL" id="RUS70580.1"/>
    </source>
</evidence>
<feature type="domain" description="Ig-like" evidence="4">
    <location>
        <begin position="157"/>
        <end position="263"/>
    </location>
</feature>
<dbReference type="Gene3D" id="2.60.40.10">
    <property type="entry name" value="Immunoglobulins"/>
    <property type="match status" value="3"/>
</dbReference>
<accession>A0A3S1B2V7</accession>
<dbReference type="InterPro" id="IPR003598">
    <property type="entry name" value="Ig_sub2"/>
</dbReference>
<dbReference type="InterPro" id="IPR007110">
    <property type="entry name" value="Ig-like_dom"/>
</dbReference>
<evidence type="ECO:0000259" key="4">
    <source>
        <dbReference type="PROSITE" id="PS50835"/>
    </source>
</evidence>
<dbReference type="PANTHER" id="PTHR45889:SF8">
    <property type="entry name" value="IG-LIKE DOMAIN-CONTAINING PROTEIN"/>
    <property type="match status" value="1"/>
</dbReference>
<dbReference type="EMBL" id="RQTK01001378">
    <property type="protein sequence ID" value="RUS70580.1"/>
    <property type="molecule type" value="Genomic_DNA"/>
</dbReference>
<protein>
    <recommendedName>
        <fullName evidence="4">Ig-like domain-containing protein</fullName>
    </recommendedName>
</protein>
<dbReference type="PANTHER" id="PTHR45889">
    <property type="entry name" value="IG-LIKE DOMAIN-CONTAINING PROTEIN"/>
    <property type="match status" value="1"/>
</dbReference>
<feature type="chain" id="PRO_5018575971" description="Ig-like domain-containing protein" evidence="3">
    <location>
        <begin position="23"/>
        <end position="526"/>
    </location>
</feature>
<feature type="region of interest" description="Disordered" evidence="1">
    <location>
        <begin position="371"/>
        <end position="405"/>
    </location>
</feature>
<dbReference type="InterPro" id="IPR013783">
    <property type="entry name" value="Ig-like_fold"/>
</dbReference>